<organism evidence="1 2">
    <name type="scientific">Methanohalarchaeum thermophilum</name>
    <dbReference type="NCBI Taxonomy" id="1903181"/>
    <lineage>
        <taxon>Archaea</taxon>
        <taxon>Methanobacteriati</taxon>
        <taxon>Methanobacteriota</taxon>
        <taxon>Methanonatronarchaeia</taxon>
        <taxon>Methanonatronarchaeales</taxon>
        <taxon>Methanonatronarchaeaceae</taxon>
        <taxon>Candidatus Methanohalarchaeum</taxon>
    </lineage>
</organism>
<dbReference type="Proteomes" id="UP000185744">
    <property type="component" value="Unassembled WGS sequence"/>
</dbReference>
<keyword evidence="2" id="KW-1185">Reference proteome</keyword>
<dbReference type="AlphaFoldDB" id="A0A1Q6DSI1"/>
<proteinExistence type="predicted"/>
<sequence>MKDWRHRLGKKIVENIKANIIVVGDLDAKGMA</sequence>
<gene>
    <name evidence="1" type="ORF">BTN85_1939</name>
</gene>
<reference evidence="1" key="1">
    <citation type="submission" date="2016-12" db="EMBL/GenBank/DDBJ databases">
        <title>Discovery of methanogenic haloarchaea.</title>
        <authorList>
            <person name="Sorokin D.Y."/>
            <person name="Makarova K.S."/>
            <person name="Abbas B."/>
            <person name="Ferrer M."/>
            <person name="Golyshin P.N."/>
        </authorList>
    </citation>
    <scope>NUCLEOTIDE SEQUENCE [LARGE SCALE GENOMIC DNA]</scope>
    <source>
        <strain evidence="1">HMET1</strain>
    </source>
</reference>
<name>A0A1Q6DSI1_METT1</name>
<dbReference type="STRING" id="1903181.BTN85_1939"/>
<dbReference type="InParanoid" id="A0A1Q6DSI1"/>
<protein>
    <submittedName>
        <fullName evidence="1">Uncharacterized protein</fullName>
    </submittedName>
</protein>
<comment type="caution">
    <text evidence="1">The sequence shown here is derived from an EMBL/GenBank/DDBJ whole genome shotgun (WGS) entry which is preliminary data.</text>
</comment>
<dbReference type="EMBL" id="MSDW01000002">
    <property type="protein sequence ID" value="OKY77291.1"/>
    <property type="molecule type" value="Genomic_DNA"/>
</dbReference>
<accession>A0A1Q6DSI1</accession>
<evidence type="ECO:0000313" key="2">
    <source>
        <dbReference type="Proteomes" id="UP000185744"/>
    </source>
</evidence>
<evidence type="ECO:0000313" key="1">
    <source>
        <dbReference type="EMBL" id="OKY77291.1"/>
    </source>
</evidence>